<dbReference type="OrthoDB" id="9218375at2759"/>
<comment type="caution">
    <text evidence="2">The sequence shown here is derived from an EMBL/GenBank/DDBJ whole genome shotgun (WGS) entry which is preliminary data.</text>
</comment>
<evidence type="ECO:0000256" key="1">
    <source>
        <dbReference type="SAM" id="SignalP"/>
    </source>
</evidence>
<keyword evidence="1" id="KW-0732">Signal</keyword>
<dbReference type="EMBL" id="LSYS01009367">
    <property type="protein sequence ID" value="OPJ66530.1"/>
    <property type="molecule type" value="Genomic_DNA"/>
</dbReference>
<organism evidence="2 3">
    <name type="scientific">Patagioenas fasciata monilis</name>
    <dbReference type="NCBI Taxonomy" id="372326"/>
    <lineage>
        <taxon>Eukaryota</taxon>
        <taxon>Metazoa</taxon>
        <taxon>Chordata</taxon>
        <taxon>Craniata</taxon>
        <taxon>Vertebrata</taxon>
        <taxon>Euteleostomi</taxon>
        <taxon>Archelosauria</taxon>
        <taxon>Archosauria</taxon>
        <taxon>Dinosauria</taxon>
        <taxon>Saurischia</taxon>
        <taxon>Theropoda</taxon>
        <taxon>Coelurosauria</taxon>
        <taxon>Aves</taxon>
        <taxon>Neognathae</taxon>
        <taxon>Neoaves</taxon>
        <taxon>Columbimorphae</taxon>
        <taxon>Columbiformes</taxon>
        <taxon>Columbidae</taxon>
        <taxon>Patagioenas</taxon>
    </lineage>
</organism>
<accession>A0A1V4J319</accession>
<dbReference type="Proteomes" id="UP000190648">
    <property type="component" value="Unassembled WGS sequence"/>
</dbReference>
<gene>
    <name evidence="2" type="ORF">AV530_016573</name>
</gene>
<reference evidence="2 3" key="1">
    <citation type="submission" date="2016-02" db="EMBL/GenBank/DDBJ databases">
        <title>Band-tailed pigeon sequencing and assembly.</title>
        <authorList>
            <person name="Soares A.E."/>
            <person name="Novak B.J."/>
            <person name="Rice E.S."/>
            <person name="O'Connell B."/>
            <person name="Chang D."/>
            <person name="Weber S."/>
            <person name="Shapiro B."/>
        </authorList>
    </citation>
    <scope>NUCLEOTIDE SEQUENCE [LARGE SCALE GENOMIC DNA]</scope>
    <source>
        <strain evidence="2">BTP2013</strain>
        <tissue evidence="2">Blood</tissue>
    </source>
</reference>
<evidence type="ECO:0000313" key="3">
    <source>
        <dbReference type="Proteomes" id="UP000190648"/>
    </source>
</evidence>
<proteinExistence type="predicted"/>
<feature type="signal peptide" evidence="1">
    <location>
        <begin position="1"/>
        <end position="17"/>
    </location>
</feature>
<feature type="chain" id="PRO_5010692200" evidence="1">
    <location>
        <begin position="18"/>
        <end position="117"/>
    </location>
</feature>
<dbReference type="AlphaFoldDB" id="A0A1V4J319"/>
<keyword evidence="3" id="KW-1185">Reference proteome</keyword>
<evidence type="ECO:0000313" key="2">
    <source>
        <dbReference type="EMBL" id="OPJ66530.1"/>
    </source>
</evidence>
<protein>
    <submittedName>
        <fullName evidence="2">Uncharacterized protein</fullName>
    </submittedName>
</protein>
<sequence length="117" mass="13402">MTHLLTVLSIMQYAVRVGDWTDTAMEEPLQEHEEQRSQMVAWMLEEMEWRSQGLQVLAQENGLAQEGVLITVCQYWWVWVSADALLVLFGLCWLHRQRSVGSESTSQQGSSSSAEKE</sequence>
<name>A0A1V4J319_PATFA</name>